<proteinExistence type="predicted"/>
<protein>
    <submittedName>
        <fullName evidence="1">Uncharacterized protein</fullName>
    </submittedName>
</protein>
<evidence type="ECO:0000313" key="2">
    <source>
        <dbReference type="Proteomes" id="UP001454036"/>
    </source>
</evidence>
<reference evidence="1 2" key="1">
    <citation type="submission" date="2024-01" db="EMBL/GenBank/DDBJ databases">
        <title>The complete chloroplast genome sequence of Lithospermum erythrorhizon: insights into the phylogenetic relationship among Boraginaceae species and the maternal lineages of purple gromwells.</title>
        <authorList>
            <person name="Okada T."/>
            <person name="Watanabe K."/>
        </authorList>
    </citation>
    <scope>NUCLEOTIDE SEQUENCE [LARGE SCALE GENOMIC DNA]</scope>
</reference>
<evidence type="ECO:0000313" key="1">
    <source>
        <dbReference type="EMBL" id="GAA0183611.1"/>
    </source>
</evidence>
<organism evidence="1 2">
    <name type="scientific">Lithospermum erythrorhizon</name>
    <name type="common">Purple gromwell</name>
    <name type="synonym">Lithospermum officinale var. erythrorhizon</name>
    <dbReference type="NCBI Taxonomy" id="34254"/>
    <lineage>
        <taxon>Eukaryota</taxon>
        <taxon>Viridiplantae</taxon>
        <taxon>Streptophyta</taxon>
        <taxon>Embryophyta</taxon>
        <taxon>Tracheophyta</taxon>
        <taxon>Spermatophyta</taxon>
        <taxon>Magnoliopsida</taxon>
        <taxon>eudicotyledons</taxon>
        <taxon>Gunneridae</taxon>
        <taxon>Pentapetalae</taxon>
        <taxon>asterids</taxon>
        <taxon>lamiids</taxon>
        <taxon>Boraginales</taxon>
        <taxon>Boraginaceae</taxon>
        <taxon>Boraginoideae</taxon>
        <taxon>Lithospermeae</taxon>
        <taxon>Lithospermum</taxon>
    </lineage>
</organism>
<dbReference type="Proteomes" id="UP001454036">
    <property type="component" value="Unassembled WGS sequence"/>
</dbReference>
<sequence length="176" mass="19798">MSSQTTPSIIAQGLRGGVNVLILSPVETDSNVGLREVEFSNNNCCFWLPFFKTRSDDTIWERISTSTTNENQESGLFEKGLNVFKKVREWSELVAGPKWKTFIRRFNKNNKCNKAGKFQYDPLSYAMNFDEGLGGQERQFEDDDRLFRGFSARYAALAGSTKGMSCGKEAAPPVLI</sequence>
<dbReference type="AlphaFoldDB" id="A0AAV3RVF1"/>
<accession>A0AAV3RVF1</accession>
<dbReference type="PANTHER" id="PTHR47076">
    <property type="entry name" value="NHL DOMAIN PROTEIN"/>
    <property type="match status" value="1"/>
</dbReference>
<gene>
    <name evidence="1" type="ORF">LIER_30990</name>
</gene>
<dbReference type="PANTHER" id="PTHR47076:SF12">
    <property type="entry name" value="NHL DOMAIN-CONTAINING PROTEIN"/>
    <property type="match status" value="1"/>
</dbReference>
<dbReference type="EMBL" id="BAABME010011347">
    <property type="protein sequence ID" value="GAA0183611.1"/>
    <property type="molecule type" value="Genomic_DNA"/>
</dbReference>
<name>A0AAV3RVF1_LITER</name>
<keyword evidence="2" id="KW-1185">Reference proteome</keyword>
<comment type="caution">
    <text evidence="1">The sequence shown here is derived from an EMBL/GenBank/DDBJ whole genome shotgun (WGS) entry which is preliminary data.</text>
</comment>